<dbReference type="PANTHER" id="PTHR30471:SF3">
    <property type="entry name" value="UPF0758 PROTEIN YEES-RELATED"/>
    <property type="match status" value="1"/>
</dbReference>
<reference evidence="7" key="1">
    <citation type="submission" date="2019-08" db="EMBL/GenBank/DDBJ databases">
        <authorList>
            <person name="Kucharzyk K."/>
            <person name="Murdoch R.W."/>
            <person name="Higgins S."/>
            <person name="Loffler F."/>
        </authorList>
    </citation>
    <scope>NUCLEOTIDE SEQUENCE</scope>
</reference>
<dbReference type="InterPro" id="IPR025657">
    <property type="entry name" value="RadC_JAB"/>
</dbReference>
<dbReference type="NCBIfam" id="NF000642">
    <property type="entry name" value="PRK00024.1"/>
    <property type="match status" value="1"/>
</dbReference>
<dbReference type="Gene3D" id="3.40.140.10">
    <property type="entry name" value="Cytidine Deaminase, domain 2"/>
    <property type="match status" value="1"/>
</dbReference>
<dbReference type="NCBIfam" id="TIGR00608">
    <property type="entry name" value="radc"/>
    <property type="match status" value="1"/>
</dbReference>
<dbReference type="PANTHER" id="PTHR30471">
    <property type="entry name" value="DNA REPAIR PROTEIN RADC"/>
    <property type="match status" value="1"/>
</dbReference>
<evidence type="ECO:0000256" key="5">
    <source>
        <dbReference type="ARBA" id="ARBA00023049"/>
    </source>
</evidence>
<dbReference type="Pfam" id="PF04002">
    <property type="entry name" value="RadC"/>
    <property type="match status" value="1"/>
</dbReference>
<keyword evidence="3" id="KW-0378">Hydrolase</keyword>
<dbReference type="InterPro" id="IPR046778">
    <property type="entry name" value="UPF0758_N"/>
</dbReference>
<evidence type="ECO:0000256" key="4">
    <source>
        <dbReference type="ARBA" id="ARBA00022833"/>
    </source>
</evidence>
<keyword evidence="1" id="KW-0645">Protease</keyword>
<dbReference type="GO" id="GO:0046872">
    <property type="term" value="F:metal ion binding"/>
    <property type="evidence" value="ECO:0007669"/>
    <property type="project" value="UniProtKB-KW"/>
</dbReference>
<dbReference type="InterPro" id="IPR037518">
    <property type="entry name" value="MPN"/>
</dbReference>
<dbReference type="InterPro" id="IPR001405">
    <property type="entry name" value="UPF0758"/>
</dbReference>
<evidence type="ECO:0000256" key="3">
    <source>
        <dbReference type="ARBA" id="ARBA00022801"/>
    </source>
</evidence>
<dbReference type="PROSITE" id="PS01302">
    <property type="entry name" value="UPF0758"/>
    <property type="match status" value="1"/>
</dbReference>
<dbReference type="GO" id="GO:0008237">
    <property type="term" value="F:metallopeptidase activity"/>
    <property type="evidence" value="ECO:0007669"/>
    <property type="project" value="UniProtKB-KW"/>
</dbReference>
<dbReference type="GO" id="GO:0006508">
    <property type="term" value="P:proteolysis"/>
    <property type="evidence" value="ECO:0007669"/>
    <property type="project" value="UniProtKB-KW"/>
</dbReference>
<gene>
    <name evidence="7" type="ORF">SDC9_66777</name>
</gene>
<name>A0A644XX30_9ZZZZ</name>
<dbReference type="InterPro" id="IPR020891">
    <property type="entry name" value="UPF0758_CS"/>
</dbReference>
<protein>
    <recommendedName>
        <fullName evidence="6">MPN domain-containing protein</fullName>
    </recommendedName>
</protein>
<keyword evidence="4" id="KW-0862">Zinc</keyword>
<evidence type="ECO:0000256" key="2">
    <source>
        <dbReference type="ARBA" id="ARBA00022723"/>
    </source>
</evidence>
<sequence length="227" mass="25290">MKYLINTPTEQKIKDMAVCDRPRERMIAGGSQSLSDQELLAILIGSGNRERSVTLIAKDLLELMDKKSTVTYEDLIAIQGLGTAKSTLIASALELGRRRLPSKRRQISTPADIYPLIRHYATRMQEHFLSVCLNGAHEVLSVNVCSIGLVNRTLVHPREVFTEAIRERATAIIVAHNHPSGNLEPSIEDKDVTRRLRQAGDILGIKILDHLIFGEEGYLSMLEGNLL</sequence>
<dbReference type="CDD" id="cd08071">
    <property type="entry name" value="MPN_DUF2466"/>
    <property type="match status" value="1"/>
</dbReference>
<accession>A0A644XX30</accession>
<evidence type="ECO:0000256" key="1">
    <source>
        <dbReference type="ARBA" id="ARBA00022670"/>
    </source>
</evidence>
<organism evidence="7">
    <name type="scientific">bioreactor metagenome</name>
    <dbReference type="NCBI Taxonomy" id="1076179"/>
    <lineage>
        <taxon>unclassified sequences</taxon>
        <taxon>metagenomes</taxon>
        <taxon>ecological metagenomes</taxon>
    </lineage>
</organism>
<proteinExistence type="predicted"/>
<dbReference type="AlphaFoldDB" id="A0A644XX30"/>
<keyword evidence="5" id="KW-0482">Metalloprotease</keyword>
<dbReference type="Pfam" id="PF20582">
    <property type="entry name" value="UPF0758_N"/>
    <property type="match status" value="1"/>
</dbReference>
<comment type="caution">
    <text evidence="7">The sequence shown here is derived from an EMBL/GenBank/DDBJ whole genome shotgun (WGS) entry which is preliminary data.</text>
</comment>
<dbReference type="PROSITE" id="PS50249">
    <property type="entry name" value="MPN"/>
    <property type="match status" value="1"/>
</dbReference>
<evidence type="ECO:0000313" key="7">
    <source>
        <dbReference type="EMBL" id="MPM20348.1"/>
    </source>
</evidence>
<feature type="domain" description="MPN" evidence="6">
    <location>
        <begin position="106"/>
        <end position="227"/>
    </location>
</feature>
<dbReference type="EMBL" id="VSSQ01003362">
    <property type="protein sequence ID" value="MPM20348.1"/>
    <property type="molecule type" value="Genomic_DNA"/>
</dbReference>
<keyword evidence="2" id="KW-0479">Metal-binding</keyword>
<evidence type="ECO:0000259" key="6">
    <source>
        <dbReference type="PROSITE" id="PS50249"/>
    </source>
</evidence>